<accession>A0A089LSN3</accession>
<feature type="domain" description="Spore germination GerAC-like C-terminal" evidence="8">
    <location>
        <begin position="224"/>
        <end position="386"/>
    </location>
</feature>
<dbReference type="PANTHER" id="PTHR35789">
    <property type="entry name" value="SPORE GERMINATION PROTEIN B3"/>
    <property type="match status" value="1"/>
</dbReference>
<keyword evidence="11" id="KW-1185">Reference proteome</keyword>
<evidence type="ECO:0000313" key="11">
    <source>
        <dbReference type="Proteomes" id="UP000029507"/>
    </source>
</evidence>
<keyword evidence="3" id="KW-0309">Germination</keyword>
<dbReference type="KEGG" id="pste:PSTEL_08425"/>
<gene>
    <name evidence="10" type="ORF">PSTEL_08425</name>
</gene>
<dbReference type="HOGENOM" id="CLU_051140_0_0_9"/>
<feature type="domain" description="Spore germination protein N-terminal" evidence="9">
    <location>
        <begin position="23"/>
        <end position="197"/>
    </location>
</feature>
<dbReference type="InterPro" id="IPR046953">
    <property type="entry name" value="Spore_GerAC-like_C"/>
</dbReference>
<evidence type="ECO:0000256" key="3">
    <source>
        <dbReference type="ARBA" id="ARBA00022544"/>
    </source>
</evidence>
<dbReference type="GO" id="GO:0016020">
    <property type="term" value="C:membrane"/>
    <property type="evidence" value="ECO:0007669"/>
    <property type="project" value="UniProtKB-SubCell"/>
</dbReference>
<evidence type="ECO:0000256" key="6">
    <source>
        <dbReference type="ARBA" id="ARBA00023139"/>
    </source>
</evidence>
<dbReference type="NCBIfam" id="TIGR02887">
    <property type="entry name" value="spore_ger_x_C"/>
    <property type="match status" value="1"/>
</dbReference>
<dbReference type="AlphaFoldDB" id="A0A089LSN3"/>
<dbReference type="InterPro" id="IPR057336">
    <property type="entry name" value="GerAC_N"/>
</dbReference>
<keyword evidence="7" id="KW-0449">Lipoprotein</keyword>
<organism evidence="10 11">
    <name type="scientific">Paenibacillus stellifer</name>
    <dbReference type="NCBI Taxonomy" id="169760"/>
    <lineage>
        <taxon>Bacteria</taxon>
        <taxon>Bacillati</taxon>
        <taxon>Bacillota</taxon>
        <taxon>Bacilli</taxon>
        <taxon>Bacillales</taxon>
        <taxon>Paenibacillaceae</taxon>
        <taxon>Paenibacillus</taxon>
    </lineage>
</organism>
<keyword evidence="5" id="KW-0472">Membrane</keyword>
<keyword evidence="4" id="KW-0732">Signal</keyword>
<evidence type="ECO:0000256" key="7">
    <source>
        <dbReference type="ARBA" id="ARBA00023288"/>
    </source>
</evidence>
<comment type="similarity">
    <text evidence="2">Belongs to the GerABKC lipoprotein family.</text>
</comment>
<evidence type="ECO:0000259" key="9">
    <source>
        <dbReference type="Pfam" id="PF25198"/>
    </source>
</evidence>
<protein>
    <submittedName>
        <fullName evidence="10">Uncharacterized protein</fullName>
    </submittedName>
</protein>
<dbReference type="STRING" id="169760.PSTEL_08425"/>
<dbReference type="InterPro" id="IPR038501">
    <property type="entry name" value="Spore_GerAC_C_sf"/>
</dbReference>
<dbReference type="PANTHER" id="PTHR35789:SF1">
    <property type="entry name" value="SPORE GERMINATION PROTEIN B3"/>
    <property type="match status" value="1"/>
</dbReference>
<evidence type="ECO:0000259" key="8">
    <source>
        <dbReference type="Pfam" id="PF05504"/>
    </source>
</evidence>
<evidence type="ECO:0000256" key="2">
    <source>
        <dbReference type="ARBA" id="ARBA00007886"/>
    </source>
</evidence>
<dbReference type="GO" id="GO:0009847">
    <property type="term" value="P:spore germination"/>
    <property type="evidence" value="ECO:0007669"/>
    <property type="project" value="InterPro"/>
</dbReference>
<evidence type="ECO:0000313" key="10">
    <source>
        <dbReference type="EMBL" id="AIQ63115.1"/>
    </source>
</evidence>
<reference evidence="10 11" key="1">
    <citation type="submission" date="2014-08" db="EMBL/GenBank/DDBJ databases">
        <title>Comparative genomics of the Paenibacillus odorifer group.</title>
        <authorList>
            <person name="den Bakker H.C."/>
            <person name="Tsai Y.-C."/>
            <person name="Martin N."/>
            <person name="Korlach J."/>
            <person name="Wiedmann M."/>
        </authorList>
    </citation>
    <scope>NUCLEOTIDE SEQUENCE [LARGE SCALE GENOMIC DNA]</scope>
    <source>
        <strain evidence="10 11">DSM 14472</strain>
    </source>
</reference>
<dbReference type="Proteomes" id="UP000029507">
    <property type="component" value="Chromosome"/>
</dbReference>
<comment type="subcellular location">
    <subcellularLocation>
        <location evidence="1">Membrane</location>
        <topology evidence="1">Lipid-anchor</topology>
    </subcellularLocation>
</comment>
<dbReference type="InterPro" id="IPR008844">
    <property type="entry name" value="Spore_GerAC-like"/>
</dbReference>
<dbReference type="Gene3D" id="3.30.300.210">
    <property type="entry name" value="Nutrient germinant receptor protein C, domain 3"/>
    <property type="match status" value="1"/>
</dbReference>
<dbReference type="EMBL" id="CP009286">
    <property type="protein sequence ID" value="AIQ63115.1"/>
    <property type="molecule type" value="Genomic_DNA"/>
</dbReference>
<evidence type="ECO:0000256" key="1">
    <source>
        <dbReference type="ARBA" id="ARBA00004635"/>
    </source>
</evidence>
<dbReference type="Pfam" id="PF25198">
    <property type="entry name" value="Spore_GerAC_N"/>
    <property type="match status" value="1"/>
</dbReference>
<dbReference type="Pfam" id="PF05504">
    <property type="entry name" value="Spore_GerAC"/>
    <property type="match status" value="1"/>
</dbReference>
<evidence type="ECO:0000256" key="4">
    <source>
        <dbReference type="ARBA" id="ARBA00022729"/>
    </source>
</evidence>
<dbReference type="Gene3D" id="6.20.190.10">
    <property type="entry name" value="Nutrient germinant receptor protein C, domain 1"/>
    <property type="match status" value="1"/>
</dbReference>
<keyword evidence="6" id="KW-0564">Palmitate</keyword>
<evidence type="ECO:0000256" key="5">
    <source>
        <dbReference type="ARBA" id="ARBA00023136"/>
    </source>
</evidence>
<proteinExistence type="inferred from homology"/>
<sequence length="399" mass="44461">MKRLVIGLLCPLLICLPLSGCWDRRELNELALTLALGIDKSGDQYTLSAQVVVPAEIAANIGGTGASPVTLYQASAPTVFEALRKMTIGSPRRVYLAHLRILIFGEQLAREGIGDVLDFFNREPRVRGNFFVMVAKGMEAQEALKVTTSLERIPANKLYNSLTVSNGYYSPTSTVDMRELINRVIQSGKEAVLTGLTLEGDDKMGEDVKNISKVLPPARLSYHNLAVFRKDKLVGWLGEDESKGYNYITNQIQNSVGHIKMDGGKTLLEATNSRTRISVSEKNGKPVFDIHVKNTVNVDDNSSTADVTEMETLHRIERESEEKIIQLMNAAIEAEKHRLHSDILGFGEEIARHKPRLWKTLKNGWNGRLEELEVNCHAKVHINRIGTSGHSVKQFMEEE</sequence>
<name>A0A089LSN3_9BACL</name>